<evidence type="ECO:0000256" key="8">
    <source>
        <dbReference type="ARBA" id="ARBA00023034"/>
    </source>
</evidence>
<reference evidence="13" key="1">
    <citation type="submission" date="2025-08" db="UniProtKB">
        <authorList>
            <consortium name="RefSeq"/>
        </authorList>
    </citation>
    <scope>IDENTIFICATION</scope>
</reference>
<evidence type="ECO:0000256" key="3">
    <source>
        <dbReference type="ARBA" id="ARBA00022676"/>
    </source>
</evidence>
<dbReference type="GO" id="GO:0009311">
    <property type="term" value="P:oligosaccharide metabolic process"/>
    <property type="evidence" value="ECO:0007669"/>
    <property type="project" value="TreeGrafter"/>
</dbReference>
<evidence type="ECO:0000256" key="11">
    <source>
        <dbReference type="SAM" id="Phobius"/>
    </source>
</evidence>
<evidence type="ECO:0000256" key="9">
    <source>
        <dbReference type="ARBA" id="ARBA00023136"/>
    </source>
</evidence>
<keyword evidence="3" id="KW-0328">Glycosyltransferase</keyword>
<keyword evidence="12" id="KW-1185">Reference proteome</keyword>
<evidence type="ECO:0000256" key="10">
    <source>
        <dbReference type="ARBA" id="ARBA00023180"/>
    </source>
</evidence>
<comment type="similarity">
    <text evidence="2">Belongs to the glycosyltransferase 29 family.</text>
</comment>
<dbReference type="InterPro" id="IPR038578">
    <property type="entry name" value="GT29-like_sf"/>
</dbReference>
<evidence type="ECO:0000256" key="5">
    <source>
        <dbReference type="ARBA" id="ARBA00022692"/>
    </source>
</evidence>
<comment type="subcellular location">
    <subcellularLocation>
        <location evidence="1">Golgi apparatus membrane</location>
        <topology evidence="1">Single-pass type II membrane protein</topology>
    </subcellularLocation>
</comment>
<keyword evidence="9 11" id="KW-0472">Membrane</keyword>
<evidence type="ECO:0000256" key="7">
    <source>
        <dbReference type="ARBA" id="ARBA00022989"/>
    </source>
</evidence>
<keyword evidence="7 11" id="KW-1133">Transmembrane helix</keyword>
<dbReference type="InterPro" id="IPR001675">
    <property type="entry name" value="Glyco_trans_29"/>
</dbReference>
<sequence length="397" mass="45671">MACEACGRYFGRSRCISYCWQSHCRRALLRRFFPGVAILAVVVLFLTISILKNLVLDTRCKSALDVDHDSEDRTNKTPQVIALRIFSERYRHLFKENTEMFFKHLRRLTETEWKPHNKTICDFRDSLRAVLGEEGSIRNFLLTKTNVPRDSRMCFYMYGNIQAFPPALWECLPKNEIYKPGQFASCSVVGSSGILRGSRCGKEIDQPQAVFRFNLAPTKGFEEDVGRKTNFTTLNPSFVRNKLNSLKTQDDQTRFGNVLEQFKDSYLWLPAFSVAADISIVTQTAQFAVNSKIVWPILGHPEHFLSVSTMWRTMSKTKHTWASSGLYLILSLVDVCDRIHVFGFWPYTTTINGSDVPYHYHNDISAMTNVHNFDTEFKSLVHLYEQGIINMHLGPCI</sequence>
<dbReference type="GO" id="GO:0006491">
    <property type="term" value="P:N-glycan processing"/>
    <property type="evidence" value="ECO:0007669"/>
    <property type="project" value="TreeGrafter"/>
</dbReference>
<dbReference type="PANTHER" id="PTHR11987:SF53">
    <property type="entry name" value="ALPHA-2,8-SIALYLTRANSFERASE 8F-LIKE"/>
    <property type="match status" value="1"/>
</dbReference>
<evidence type="ECO:0000256" key="6">
    <source>
        <dbReference type="ARBA" id="ARBA00022968"/>
    </source>
</evidence>
<dbReference type="GO" id="GO:0003828">
    <property type="term" value="F:alpha-N-acetylneuraminate alpha-2,8-sialyltransferase activity"/>
    <property type="evidence" value="ECO:0007669"/>
    <property type="project" value="TreeGrafter"/>
</dbReference>
<dbReference type="OrthoDB" id="10264956at2759"/>
<feature type="transmembrane region" description="Helical" evidence="11">
    <location>
        <begin position="32"/>
        <end position="51"/>
    </location>
</feature>
<proteinExistence type="inferred from homology"/>
<dbReference type="PANTHER" id="PTHR11987">
    <property type="entry name" value="ALPHA-2,8-SIALYLTRANSFERASE"/>
    <property type="match status" value="1"/>
</dbReference>
<accession>A0A8B7YL37</accession>
<gene>
    <name evidence="13" type="primary">LOC110980616</name>
</gene>
<keyword evidence="4" id="KW-0808">Transferase</keyword>
<keyword evidence="5 11" id="KW-0812">Transmembrane</keyword>
<dbReference type="GO" id="GO:0000139">
    <property type="term" value="C:Golgi membrane"/>
    <property type="evidence" value="ECO:0007669"/>
    <property type="project" value="UniProtKB-SubCell"/>
</dbReference>
<dbReference type="Pfam" id="PF00777">
    <property type="entry name" value="Glyco_transf_29"/>
    <property type="match status" value="1"/>
</dbReference>
<organism evidence="12 13">
    <name type="scientific">Acanthaster planci</name>
    <name type="common">Crown-of-thorns starfish</name>
    <dbReference type="NCBI Taxonomy" id="133434"/>
    <lineage>
        <taxon>Eukaryota</taxon>
        <taxon>Metazoa</taxon>
        <taxon>Echinodermata</taxon>
        <taxon>Eleutherozoa</taxon>
        <taxon>Asterozoa</taxon>
        <taxon>Asteroidea</taxon>
        <taxon>Valvatacea</taxon>
        <taxon>Valvatida</taxon>
        <taxon>Acanthasteridae</taxon>
        <taxon>Acanthaster</taxon>
    </lineage>
</organism>
<dbReference type="KEGG" id="aplc:110980616"/>
<dbReference type="InterPro" id="IPR050943">
    <property type="entry name" value="Glycosyltr_29_Sialyltrsf"/>
</dbReference>
<keyword evidence="6" id="KW-0735">Signal-anchor</keyword>
<dbReference type="Gene3D" id="3.90.1480.20">
    <property type="entry name" value="Glycosyl transferase family 29"/>
    <property type="match status" value="1"/>
</dbReference>
<evidence type="ECO:0000313" key="12">
    <source>
        <dbReference type="Proteomes" id="UP000694845"/>
    </source>
</evidence>
<name>A0A8B7YL37_ACAPL</name>
<dbReference type="AlphaFoldDB" id="A0A8B7YL37"/>
<dbReference type="Proteomes" id="UP000694845">
    <property type="component" value="Unplaced"/>
</dbReference>
<evidence type="ECO:0000256" key="2">
    <source>
        <dbReference type="ARBA" id="ARBA00006003"/>
    </source>
</evidence>
<dbReference type="CDD" id="cd23963">
    <property type="entry name" value="GT29_ST8SIA"/>
    <property type="match status" value="1"/>
</dbReference>
<evidence type="ECO:0000313" key="13">
    <source>
        <dbReference type="RefSeq" id="XP_022093155.1"/>
    </source>
</evidence>
<dbReference type="GeneID" id="110980616"/>
<keyword evidence="8" id="KW-0333">Golgi apparatus</keyword>
<keyword evidence="10" id="KW-0325">Glycoprotein</keyword>
<protein>
    <submittedName>
        <fullName evidence="13">CMP-N-acetylneuraminate-poly-alpha-2, 8-sialyltransferase-like isoform X1</fullName>
    </submittedName>
</protein>
<evidence type="ECO:0000256" key="4">
    <source>
        <dbReference type="ARBA" id="ARBA00022679"/>
    </source>
</evidence>
<dbReference type="RefSeq" id="XP_022093155.1">
    <property type="nucleotide sequence ID" value="XM_022237463.1"/>
</dbReference>
<evidence type="ECO:0000256" key="1">
    <source>
        <dbReference type="ARBA" id="ARBA00004323"/>
    </source>
</evidence>